<keyword evidence="10 17" id="KW-0460">Magnesium</keyword>
<feature type="binding site" evidence="17">
    <location>
        <position position="160"/>
    </location>
    <ligand>
        <name>Mg(2+)</name>
        <dbReference type="ChEBI" id="CHEBI:18420"/>
        <label>1</label>
        <note>catalytic</note>
    </ligand>
</feature>
<protein>
    <recommendedName>
        <fullName evidence="6">inositol-phosphate phosphatase</fullName>
        <ecNumber evidence="6">3.1.3.25</ecNumber>
    </recommendedName>
    <alternativeName>
        <fullName evidence="16">3'(2'), 5'-bisphosphate nucleotidase 2</fullName>
    </alternativeName>
    <alternativeName>
        <fullName evidence="14">Inositol monophosphatase domain-containing protein 1</fullName>
    </alternativeName>
    <alternativeName>
        <fullName evidence="15">Inositol-1(or 4)-monophosphatase 3</fullName>
    </alternativeName>
    <alternativeName>
        <fullName evidence="13">Myo-inositol monophosphatase A3</fullName>
    </alternativeName>
</protein>
<comment type="cofactor">
    <cofactor evidence="2 17">
        <name>Mg(2+)</name>
        <dbReference type="ChEBI" id="CHEBI:18420"/>
    </cofactor>
</comment>
<evidence type="ECO:0000256" key="9">
    <source>
        <dbReference type="ARBA" id="ARBA00022801"/>
    </source>
</evidence>
<evidence type="ECO:0000256" key="11">
    <source>
        <dbReference type="ARBA" id="ARBA00022989"/>
    </source>
</evidence>
<keyword evidence="9" id="KW-0378">Hydrolase</keyword>
<evidence type="ECO:0000256" key="8">
    <source>
        <dbReference type="ARBA" id="ARBA00022723"/>
    </source>
</evidence>
<comment type="subcellular location">
    <subcellularLocation>
        <location evidence="3">Membrane</location>
        <topology evidence="3">Single-pass membrane protein</topology>
    </subcellularLocation>
</comment>
<name>H3CFB4_TETNG</name>
<dbReference type="GO" id="GO:0046872">
    <property type="term" value="F:metal ion binding"/>
    <property type="evidence" value="ECO:0007669"/>
    <property type="project" value="UniProtKB-KW"/>
</dbReference>
<evidence type="ECO:0000256" key="14">
    <source>
        <dbReference type="ARBA" id="ARBA00042166"/>
    </source>
</evidence>
<comment type="pathway">
    <text evidence="4">Polyol metabolism; myo-inositol biosynthesis; myo-inositol from D-glucose 6-phosphate: step 2/2.</text>
</comment>
<keyword evidence="12" id="KW-0472">Membrane</keyword>
<dbReference type="FunFam" id="3.30.540.10:FF:000012">
    <property type="entry name" value="Blast:Putative inositol monophosphatase 3"/>
    <property type="match status" value="1"/>
</dbReference>
<evidence type="ECO:0000256" key="4">
    <source>
        <dbReference type="ARBA" id="ARBA00005152"/>
    </source>
</evidence>
<reference evidence="18" key="2">
    <citation type="submission" date="2025-08" db="UniProtKB">
        <authorList>
            <consortium name="Ensembl"/>
        </authorList>
    </citation>
    <scope>IDENTIFICATION</scope>
</reference>
<dbReference type="GO" id="GO:0046854">
    <property type="term" value="P:phosphatidylinositol phosphate biosynthetic process"/>
    <property type="evidence" value="ECO:0007669"/>
    <property type="project" value="InterPro"/>
</dbReference>
<evidence type="ECO:0000256" key="15">
    <source>
        <dbReference type="ARBA" id="ARBA00042949"/>
    </source>
</evidence>
<evidence type="ECO:0000256" key="17">
    <source>
        <dbReference type="PIRSR" id="PIRSR600760-2"/>
    </source>
</evidence>
<feature type="binding site" evidence="17">
    <location>
        <position position="157"/>
    </location>
    <ligand>
        <name>Mg(2+)</name>
        <dbReference type="ChEBI" id="CHEBI:18420"/>
        <label>1</label>
        <note>catalytic</note>
    </ligand>
</feature>
<dbReference type="InterPro" id="IPR050725">
    <property type="entry name" value="CysQ/Inositol_MonoPase"/>
</dbReference>
<dbReference type="GO" id="GO:0016020">
    <property type="term" value="C:membrane"/>
    <property type="evidence" value="ECO:0007669"/>
    <property type="project" value="UniProtKB-SubCell"/>
</dbReference>
<dbReference type="OMA" id="QPDQADA"/>
<dbReference type="InParanoid" id="H3CFB4"/>
<dbReference type="Gene3D" id="3.40.190.80">
    <property type="match status" value="1"/>
</dbReference>
<dbReference type="InterPro" id="IPR000760">
    <property type="entry name" value="Inositol_monophosphatase-like"/>
</dbReference>
<dbReference type="STRING" id="99883.ENSTNIP00000006938"/>
<reference evidence="18" key="3">
    <citation type="submission" date="2025-09" db="UniProtKB">
        <authorList>
            <consortium name="Ensembl"/>
        </authorList>
    </citation>
    <scope>IDENTIFICATION</scope>
</reference>
<dbReference type="GO" id="GO:0005794">
    <property type="term" value="C:Golgi apparatus"/>
    <property type="evidence" value="ECO:0007669"/>
    <property type="project" value="UniProtKB-ARBA"/>
</dbReference>
<dbReference type="PANTHER" id="PTHR43028:SF4">
    <property type="entry name" value="INOSITOL MONOPHOSPHATASE 3"/>
    <property type="match status" value="1"/>
</dbReference>
<dbReference type="FunFam" id="3.40.190.80:FF:000007">
    <property type="entry name" value="Blast:Putative inositol monophosphatase 3"/>
    <property type="match status" value="1"/>
</dbReference>
<evidence type="ECO:0000256" key="6">
    <source>
        <dbReference type="ARBA" id="ARBA00013106"/>
    </source>
</evidence>
<evidence type="ECO:0000256" key="16">
    <source>
        <dbReference type="ARBA" id="ARBA00043030"/>
    </source>
</evidence>
<evidence type="ECO:0000313" key="18">
    <source>
        <dbReference type="Ensembl" id="ENSTNIP00000006938.1"/>
    </source>
</evidence>
<dbReference type="HOGENOM" id="CLU_034742_0_0_1"/>
<evidence type="ECO:0000313" key="19">
    <source>
        <dbReference type="Proteomes" id="UP000007303"/>
    </source>
</evidence>
<keyword evidence="8 17" id="KW-0479">Metal-binding</keyword>
<feature type="binding site" evidence="17">
    <location>
        <position position="159"/>
    </location>
    <ligand>
        <name>Mg(2+)</name>
        <dbReference type="ChEBI" id="CHEBI:18420"/>
        <label>1</label>
        <note>catalytic</note>
    </ligand>
</feature>
<feature type="binding site" evidence="17">
    <location>
        <position position="285"/>
    </location>
    <ligand>
        <name>Mg(2+)</name>
        <dbReference type="ChEBI" id="CHEBI:18420"/>
        <label>1</label>
        <note>catalytic</note>
    </ligand>
</feature>
<accession>H3CFB4</accession>
<dbReference type="PANTHER" id="PTHR43028">
    <property type="entry name" value="3'(2'),5'-BISPHOSPHATE NUCLEOTIDASE 1"/>
    <property type="match status" value="1"/>
</dbReference>
<evidence type="ECO:0000256" key="13">
    <source>
        <dbReference type="ARBA" id="ARBA00042119"/>
    </source>
</evidence>
<proteinExistence type="inferred from homology"/>
<evidence type="ECO:0000256" key="7">
    <source>
        <dbReference type="ARBA" id="ARBA00022692"/>
    </source>
</evidence>
<evidence type="ECO:0000256" key="3">
    <source>
        <dbReference type="ARBA" id="ARBA00004167"/>
    </source>
</evidence>
<keyword evidence="7" id="KW-0812">Transmembrane</keyword>
<dbReference type="GO" id="GO:0052834">
    <property type="term" value="F:inositol monophosphate phosphatase activity"/>
    <property type="evidence" value="ECO:0007669"/>
    <property type="project" value="UniProtKB-EC"/>
</dbReference>
<keyword evidence="11" id="KW-1133">Transmembrane helix</keyword>
<dbReference type="GeneTree" id="ENSGT00940000164879"/>
<evidence type="ECO:0000256" key="1">
    <source>
        <dbReference type="ARBA" id="ARBA00001033"/>
    </source>
</evidence>
<dbReference type="Proteomes" id="UP000007303">
    <property type="component" value="Unassembled WGS sequence"/>
</dbReference>
<dbReference type="InterPro" id="IPR020550">
    <property type="entry name" value="Inositol_monophosphatase_CS"/>
</dbReference>
<dbReference type="Ensembl" id="ENSTNIT00000007092.1">
    <property type="protein sequence ID" value="ENSTNIP00000006938.1"/>
    <property type="gene ID" value="ENSTNIG00000001413.1"/>
</dbReference>
<evidence type="ECO:0000256" key="5">
    <source>
        <dbReference type="ARBA" id="ARBA00009759"/>
    </source>
</evidence>
<dbReference type="EC" id="3.1.3.25" evidence="6"/>
<evidence type="ECO:0000256" key="2">
    <source>
        <dbReference type="ARBA" id="ARBA00001946"/>
    </source>
</evidence>
<comment type="similarity">
    <text evidence="5">Belongs to the inositol monophosphatase superfamily.</text>
</comment>
<dbReference type="SUPFAM" id="SSF56655">
    <property type="entry name" value="Carbohydrate phosphatase"/>
    <property type="match status" value="1"/>
</dbReference>
<organism evidence="18 19">
    <name type="scientific">Tetraodon nigroviridis</name>
    <name type="common">Spotted green pufferfish</name>
    <name type="synonym">Chelonodon nigroviridis</name>
    <dbReference type="NCBI Taxonomy" id="99883"/>
    <lineage>
        <taxon>Eukaryota</taxon>
        <taxon>Metazoa</taxon>
        <taxon>Chordata</taxon>
        <taxon>Craniata</taxon>
        <taxon>Vertebrata</taxon>
        <taxon>Euteleostomi</taxon>
        <taxon>Actinopterygii</taxon>
        <taxon>Neopterygii</taxon>
        <taxon>Teleostei</taxon>
        <taxon>Neoteleostei</taxon>
        <taxon>Acanthomorphata</taxon>
        <taxon>Eupercaria</taxon>
        <taxon>Tetraodontiformes</taxon>
        <taxon>Tetradontoidea</taxon>
        <taxon>Tetraodontidae</taxon>
        <taxon>Tetraodon</taxon>
    </lineage>
</organism>
<dbReference type="Gene3D" id="3.30.540.10">
    <property type="entry name" value="Fructose-1,6-Bisphosphatase, subunit A, domain 1"/>
    <property type="match status" value="1"/>
</dbReference>
<evidence type="ECO:0000256" key="12">
    <source>
        <dbReference type="ARBA" id="ARBA00023136"/>
    </source>
</evidence>
<reference evidence="19" key="1">
    <citation type="journal article" date="2004" name="Nature">
        <title>Genome duplication in the teleost fish Tetraodon nigroviridis reveals the early vertebrate proto-karyotype.</title>
        <authorList>
            <person name="Jaillon O."/>
            <person name="Aury J.-M."/>
            <person name="Brunet F."/>
            <person name="Petit J.-L."/>
            <person name="Stange-Thomann N."/>
            <person name="Mauceli E."/>
            <person name="Bouneau L."/>
            <person name="Fischer C."/>
            <person name="Ozouf-Costaz C."/>
            <person name="Bernot A."/>
            <person name="Nicaud S."/>
            <person name="Jaffe D."/>
            <person name="Fisher S."/>
            <person name="Lutfalla G."/>
            <person name="Dossat C."/>
            <person name="Segurens B."/>
            <person name="Dasilva C."/>
            <person name="Salanoubat M."/>
            <person name="Levy M."/>
            <person name="Boudet N."/>
            <person name="Castellano S."/>
            <person name="Anthouard V."/>
            <person name="Jubin C."/>
            <person name="Castelli V."/>
            <person name="Katinka M."/>
            <person name="Vacherie B."/>
            <person name="Biemont C."/>
            <person name="Skalli Z."/>
            <person name="Cattolico L."/>
            <person name="Poulain J."/>
            <person name="De Berardinis V."/>
            <person name="Cruaud C."/>
            <person name="Duprat S."/>
            <person name="Brottier P."/>
            <person name="Coutanceau J.-P."/>
            <person name="Gouzy J."/>
            <person name="Parra G."/>
            <person name="Lardier G."/>
            <person name="Chapple C."/>
            <person name="McKernan K.J."/>
            <person name="McEwan P."/>
            <person name="Bosak S."/>
            <person name="Kellis M."/>
            <person name="Volff J.-N."/>
            <person name="Guigo R."/>
            <person name="Zody M.C."/>
            <person name="Mesirov J."/>
            <person name="Lindblad-Toh K."/>
            <person name="Birren B."/>
            <person name="Nusbaum C."/>
            <person name="Kahn D."/>
            <person name="Robinson-Rechavi M."/>
            <person name="Laudet V."/>
            <person name="Schachter V."/>
            <person name="Quetier F."/>
            <person name="Saurin W."/>
            <person name="Scarpelli C."/>
            <person name="Wincker P."/>
            <person name="Lander E.S."/>
            <person name="Weissenbach J."/>
            <person name="Roest Crollius H."/>
        </authorList>
    </citation>
    <scope>NUCLEOTIDE SEQUENCE [LARGE SCALE GENOMIC DNA]</scope>
</reference>
<evidence type="ECO:0000256" key="10">
    <source>
        <dbReference type="ARBA" id="ARBA00022842"/>
    </source>
</evidence>
<dbReference type="GO" id="GO:0008254">
    <property type="term" value="F:3'-nucleotidase activity"/>
    <property type="evidence" value="ECO:0007669"/>
    <property type="project" value="TreeGrafter"/>
</dbReference>
<dbReference type="AlphaFoldDB" id="H3CFB4"/>
<comment type="catalytic activity">
    <reaction evidence="1">
        <text>a myo-inositol phosphate + H2O = myo-inositol + phosphate</text>
        <dbReference type="Rhea" id="RHEA:24056"/>
        <dbReference type="ChEBI" id="CHEBI:15377"/>
        <dbReference type="ChEBI" id="CHEBI:17268"/>
        <dbReference type="ChEBI" id="CHEBI:43474"/>
        <dbReference type="ChEBI" id="CHEBI:84139"/>
        <dbReference type="EC" id="3.1.3.25"/>
    </reaction>
</comment>
<dbReference type="FunCoup" id="H3CFB4">
    <property type="interactions" value="585"/>
</dbReference>
<dbReference type="PROSITE" id="PS00630">
    <property type="entry name" value="IMP_2"/>
    <property type="match status" value="1"/>
</dbReference>
<dbReference type="Pfam" id="PF00459">
    <property type="entry name" value="Inositol_P"/>
    <property type="match status" value="1"/>
</dbReference>
<sequence>MAPMGIRLSPLGVAVFCLLGLGVIYHLYAGVISSRLAAFRQKRDVDLRDLLAVSVEAAVLGGKEVKRIREEDGLKEKSKGKTKEGATELLTMGDLQSHRKMFNLLKNTFPDITVSLHSFVSKSQRHLSWTRDVPADILEKIDRGKMVPVDGVTVWIDPLDAYAGVHRESAQIRHNNGVRGGTGQTRHRGDTPAFYWFHCLGLRRSGSNMRSRSAYSVNPPTVIVSRSHSGKVKSFIQEAFGNTTIIPAGGAGYKVLSLLEMPSHDEKPIDQADVYVHVTLIKKWDICAGAALLSALGGQMTTLKGEDIDFSGTPVNKGGLVASVGVNHKVLVDRLPAWDPENH</sequence>
<keyword evidence="19" id="KW-1185">Reference proteome</keyword>